<dbReference type="EMBL" id="CP002869">
    <property type="protein sequence ID" value="AEI39087.1"/>
    <property type="molecule type" value="Genomic_DNA"/>
</dbReference>
<protein>
    <submittedName>
        <fullName evidence="1">Uncharacterized protein</fullName>
    </submittedName>
</protein>
<dbReference type="Proteomes" id="UP000006620">
    <property type="component" value="Chromosome"/>
</dbReference>
<proteinExistence type="predicted"/>
<sequence length="47" mass="5281">MASFLPRYQKMAKPPSLPARNASCKLAGLFNREKKGPETAMRFQAQL</sequence>
<accession>F8FPD7</accession>
<gene>
    <name evidence="1" type="ordered locus">KNP414_00462</name>
</gene>
<name>F8FPD7_PAEMK</name>
<dbReference type="PATRIC" id="fig|1036673.3.peg.413"/>
<organism evidence="1 2">
    <name type="scientific">Paenibacillus mucilaginosus (strain KNP414)</name>
    <dbReference type="NCBI Taxonomy" id="1036673"/>
    <lineage>
        <taxon>Bacteria</taxon>
        <taxon>Bacillati</taxon>
        <taxon>Bacillota</taxon>
        <taxon>Bacilli</taxon>
        <taxon>Bacillales</taxon>
        <taxon>Paenibacillaceae</taxon>
        <taxon>Paenibacillus</taxon>
    </lineage>
</organism>
<evidence type="ECO:0000313" key="1">
    <source>
        <dbReference type="EMBL" id="AEI39087.1"/>
    </source>
</evidence>
<dbReference type="HOGENOM" id="CLU_3171045_0_0_9"/>
<reference evidence="1 2" key="2">
    <citation type="journal article" date="2013" name="Genome Announc.">
        <title>Genome Sequence of Growth-Improving Paenibacillus mucilaginosus Strain KNP414.</title>
        <authorList>
            <person name="Lu J.J."/>
            <person name="Wang J.F."/>
            <person name="Hu X.F."/>
        </authorList>
    </citation>
    <scope>NUCLEOTIDE SEQUENCE [LARGE SCALE GENOMIC DNA]</scope>
    <source>
        <strain evidence="1 2">KNP414</strain>
    </source>
</reference>
<dbReference type="KEGG" id="pms:KNP414_00462"/>
<reference evidence="2" key="1">
    <citation type="submission" date="2011-06" db="EMBL/GenBank/DDBJ databases">
        <title>Complete genome sequence of Paenibacillus mucilaginosus KNP414.</title>
        <authorList>
            <person name="Wang J."/>
            <person name="Hu S."/>
            <person name="Hu X."/>
            <person name="Zhang B."/>
            <person name="Dong D."/>
            <person name="Zhang S."/>
            <person name="Zhao K."/>
            <person name="Wu D."/>
        </authorList>
    </citation>
    <scope>NUCLEOTIDE SEQUENCE [LARGE SCALE GENOMIC DNA]</scope>
    <source>
        <strain evidence="2">KNP414</strain>
    </source>
</reference>
<evidence type="ECO:0000313" key="2">
    <source>
        <dbReference type="Proteomes" id="UP000006620"/>
    </source>
</evidence>
<dbReference type="AlphaFoldDB" id="F8FPD7"/>